<evidence type="ECO:0000313" key="2">
    <source>
        <dbReference type="EMBL" id="MFE8702737.1"/>
    </source>
</evidence>
<name>A0ABW6KJ59_9BACI</name>
<dbReference type="Pfam" id="PF01740">
    <property type="entry name" value="STAS"/>
    <property type="match status" value="1"/>
</dbReference>
<sequence>MSNEYILMLEKKIREYEEIISEMSAPIIPSIIPKTILVPITGLLFSQRFENIRTKVLNYIHQNDTEFAIIDFTDITIEKIESLGLSALGKELQQLSDSLHLMGIKPYYVGLRPHLIKEIVSSGVELKAETYSTFQSALKHLMQKNDLVFARQ</sequence>
<dbReference type="InterPro" id="IPR051932">
    <property type="entry name" value="Bact_StressResp_Reg"/>
</dbReference>
<evidence type="ECO:0000313" key="3">
    <source>
        <dbReference type="Proteomes" id="UP001601059"/>
    </source>
</evidence>
<evidence type="ECO:0000259" key="1">
    <source>
        <dbReference type="PROSITE" id="PS50801"/>
    </source>
</evidence>
<reference evidence="2 3" key="1">
    <citation type="submission" date="2024-08" db="EMBL/GenBank/DDBJ databases">
        <title>Two novel Cytobacillus novel species.</title>
        <authorList>
            <person name="Liu G."/>
        </authorList>
    </citation>
    <scope>NUCLEOTIDE SEQUENCE [LARGE SCALE GENOMIC DNA]</scope>
    <source>
        <strain evidence="2 3">FJAT-54145</strain>
    </source>
</reference>
<gene>
    <name evidence="2" type="ORF">ACFYKX_19220</name>
</gene>
<dbReference type="SUPFAM" id="SSF52091">
    <property type="entry name" value="SpoIIaa-like"/>
    <property type="match status" value="1"/>
</dbReference>
<dbReference type="EMBL" id="JBIACK010000011">
    <property type="protein sequence ID" value="MFE8702737.1"/>
    <property type="molecule type" value="Genomic_DNA"/>
</dbReference>
<dbReference type="Gene3D" id="3.30.750.24">
    <property type="entry name" value="STAS domain"/>
    <property type="match status" value="1"/>
</dbReference>
<proteinExistence type="predicted"/>
<dbReference type="PANTHER" id="PTHR33745">
    <property type="entry name" value="RSBT ANTAGONIST PROTEIN RSBS-RELATED"/>
    <property type="match status" value="1"/>
</dbReference>
<protein>
    <submittedName>
        <fullName evidence="2">STAS domain-containing protein</fullName>
    </submittedName>
</protein>
<keyword evidence="3" id="KW-1185">Reference proteome</keyword>
<organism evidence="2 3">
    <name type="scientific">Cytobacillus spartinae</name>
    <dbReference type="NCBI Taxonomy" id="3299023"/>
    <lineage>
        <taxon>Bacteria</taxon>
        <taxon>Bacillati</taxon>
        <taxon>Bacillota</taxon>
        <taxon>Bacilli</taxon>
        <taxon>Bacillales</taxon>
        <taxon>Bacillaceae</taxon>
        <taxon>Cytobacillus</taxon>
    </lineage>
</organism>
<dbReference type="RefSeq" id="WP_389362698.1">
    <property type="nucleotide sequence ID" value="NZ_JBIACK010000011.1"/>
</dbReference>
<dbReference type="Proteomes" id="UP001601059">
    <property type="component" value="Unassembled WGS sequence"/>
</dbReference>
<comment type="caution">
    <text evidence="2">The sequence shown here is derived from an EMBL/GenBank/DDBJ whole genome shotgun (WGS) entry which is preliminary data.</text>
</comment>
<dbReference type="PROSITE" id="PS50801">
    <property type="entry name" value="STAS"/>
    <property type="match status" value="1"/>
</dbReference>
<dbReference type="InterPro" id="IPR002645">
    <property type="entry name" value="STAS_dom"/>
</dbReference>
<dbReference type="CDD" id="cd07041">
    <property type="entry name" value="STAS_RsbR_RsbS_like"/>
    <property type="match status" value="1"/>
</dbReference>
<feature type="domain" description="STAS" evidence="1">
    <location>
        <begin position="33"/>
        <end position="141"/>
    </location>
</feature>
<dbReference type="InterPro" id="IPR036513">
    <property type="entry name" value="STAS_dom_sf"/>
</dbReference>
<accession>A0ABW6KJ59</accession>